<evidence type="ECO:0000256" key="5">
    <source>
        <dbReference type="ARBA" id="ARBA00022777"/>
    </source>
</evidence>
<evidence type="ECO:0000256" key="3">
    <source>
        <dbReference type="ARBA" id="ARBA00022679"/>
    </source>
</evidence>
<organism evidence="13 14">
    <name type="scientific">Cyphellophora attinorum</name>
    <dbReference type="NCBI Taxonomy" id="1664694"/>
    <lineage>
        <taxon>Eukaryota</taxon>
        <taxon>Fungi</taxon>
        <taxon>Dikarya</taxon>
        <taxon>Ascomycota</taxon>
        <taxon>Pezizomycotina</taxon>
        <taxon>Eurotiomycetes</taxon>
        <taxon>Chaetothyriomycetidae</taxon>
        <taxon>Chaetothyriales</taxon>
        <taxon>Cyphellophoraceae</taxon>
        <taxon>Cyphellophora</taxon>
    </lineage>
</organism>
<dbReference type="GO" id="GO:0004693">
    <property type="term" value="F:cyclin-dependent protein serine/threonine kinase activity"/>
    <property type="evidence" value="ECO:0007669"/>
    <property type="project" value="UniProtKB-EC"/>
</dbReference>
<keyword evidence="14" id="KW-1185">Reference proteome</keyword>
<feature type="compositionally biased region" description="Polar residues" evidence="11">
    <location>
        <begin position="14"/>
        <end position="29"/>
    </location>
</feature>
<proteinExistence type="inferred from homology"/>
<evidence type="ECO:0000313" key="14">
    <source>
        <dbReference type="Proteomes" id="UP000038010"/>
    </source>
</evidence>
<dbReference type="Gene3D" id="1.10.510.10">
    <property type="entry name" value="Transferase(Phosphotransferase) domain 1"/>
    <property type="match status" value="1"/>
</dbReference>
<dbReference type="SUPFAM" id="SSF56112">
    <property type="entry name" value="Protein kinase-like (PK-like)"/>
    <property type="match status" value="1"/>
</dbReference>
<evidence type="ECO:0000256" key="4">
    <source>
        <dbReference type="ARBA" id="ARBA00022741"/>
    </source>
</evidence>
<evidence type="ECO:0000256" key="1">
    <source>
        <dbReference type="ARBA" id="ARBA00006485"/>
    </source>
</evidence>
<feature type="domain" description="Protein kinase" evidence="12">
    <location>
        <begin position="65"/>
        <end position="366"/>
    </location>
</feature>
<dbReference type="InterPro" id="IPR050108">
    <property type="entry name" value="CDK"/>
</dbReference>
<keyword evidence="3" id="KW-0808">Transferase</keyword>
<dbReference type="STRING" id="1664694.A0A0N1HBE6"/>
<dbReference type="GeneID" id="28736799"/>
<dbReference type="GO" id="GO:0005524">
    <property type="term" value="F:ATP binding"/>
    <property type="evidence" value="ECO:0007669"/>
    <property type="project" value="UniProtKB-UniRule"/>
</dbReference>
<name>A0A0N1HBE6_9EURO</name>
<keyword evidence="5 13" id="KW-0418">Kinase</keyword>
<evidence type="ECO:0000256" key="2">
    <source>
        <dbReference type="ARBA" id="ARBA00022527"/>
    </source>
</evidence>
<dbReference type="GO" id="GO:0070985">
    <property type="term" value="C:transcription factor TFIIK complex"/>
    <property type="evidence" value="ECO:0007669"/>
    <property type="project" value="TreeGrafter"/>
</dbReference>
<dbReference type="InterPro" id="IPR011009">
    <property type="entry name" value="Kinase-like_dom_sf"/>
</dbReference>
<evidence type="ECO:0000259" key="12">
    <source>
        <dbReference type="PROSITE" id="PS50011"/>
    </source>
</evidence>
<dbReference type="InterPro" id="IPR008271">
    <property type="entry name" value="Ser/Thr_kinase_AS"/>
</dbReference>
<evidence type="ECO:0000256" key="7">
    <source>
        <dbReference type="ARBA" id="ARBA00047811"/>
    </source>
</evidence>
<dbReference type="Pfam" id="PF00069">
    <property type="entry name" value="Pkinase"/>
    <property type="match status" value="1"/>
</dbReference>
<feature type="region of interest" description="Disordered" evidence="11">
    <location>
        <begin position="1"/>
        <end position="46"/>
    </location>
</feature>
<evidence type="ECO:0000313" key="13">
    <source>
        <dbReference type="EMBL" id="KPI45493.1"/>
    </source>
</evidence>
<comment type="similarity">
    <text evidence="1">Belongs to the protein kinase superfamily. CMGC Ser/Thr protein kinase family. CDC2/CDKX subfamily.</text>
</comment>
<dbReference type="Proteomes" id="UP000038010">
    <property type="component" value="Unassembled WGS sequence"/>
</dbReference>
<dbReference type="PANTHER" id="PTHR24056">
    <property type="entry name" value="CELL DIVISION PROTEIN KINASE"/>
    <property type="match status" value="1"/>
</dbReference>
<comment type="catalytic activity">
    <reaction evidence="7">
        <text>L-threonyl-[protein] + ATP = O-phospho-L-threonyl-[protein] + ADP + H(+)</text>
        <dbReference type="Rhea" id="RHEA:46608"/>
        <dbReference type="Rhea" id="RHEA-COMP:11060"/>
        <dbReference type="Rhea" id="RHEA-COMP:11605"/>
        <dbReference type="ChEBI" id="CHEBI:15378"/>
        <dbReference type="ChEBI" id="CHEBI:30013"/>
        <dbReference type="ChEBI" id="CHEBI:30616"/>
        <dbReference type="ChEBI" id="CHEBI:61977"/>
        <dbReference type="ChEBI" id="CHEBI:456216"/>
        <dbReference type="EC" id="2.7.11.22"/>
    </reaction>
</comment>
<dbReference type="SMART" id="SM00220">
    <property type="entry name" value="S_TKc"/>
    <property type="match status" value="1"/>
</dbReference>
<evidence type="ECO:0000256" key="10">
    <source>
        <dbReference type="RuleBase" id="RU000304"/>
    </source>
</evidence>
<evidence type="ECO:0000256" key="6">
    <source>
        <dbReference type="ARBA" id="ARBA00022840"/>
    </source>
</evidence>
<feature type="binding site" evidence="9">
    <location>
        <position position="96"/>
    </location>
    <ligand>
        <name>ATP</name>
        <dbReference type="ChEBI" id="CHEBI:30616"/>
    </ligand>
</feature>
<dbReference type="PROSITE" id="PS50011">
    <property type="entry name" value="PROTEIN_KINASE_DOM"/>
    <property type="match status" value="1"/>
</dbReference>
<sequence>MEPRSAVSPLMPRSPSNLNIGSPSRTSTLAMRKSMAKTITEPPSKRRKLDVDLAEQRNEAIGNKYVKGKFLGSGTYATVYEGHLRSDPKFLVAIKKFKFITGDGDMDLGLNVDTIREIKYLQELSGHPSLIQMYDIFSTKDQNVSMVLEHCPNGNLEEFYRSAIPYTNADIKAWMAMLCRGIYFCHSHFVLHRDIKLNNILIANDGSIRIADFGLARSFAEPGTRMTPNVITLWYRPLELLFGAHHYSGAVDMWSIGCVFAELIGRKPFMIAEVDEKDLDTSAGTLGQIEAICKRIGTPNEDNWPGVSKLKDWFEPKTQQPLRDKSHFMKMLPTAGSSAVDFLMALMPLNPLKRATAKQALQHSYFTSEPRPTETHKLPRKGGGGIEAMAASEVQKPGQVGGEDKYKGVARKLFN</sequence>
<dbReference type="GO" id="GO:0005737">
    <property type="term" value="C:cytoplasm"/>
    <property type="evidence" value="ECO:0007669"/>
    <property type="project" value="TreeGrafter"/>
</dbReference>
<dbReference type="VEuPathDB" id="FungiDB:AB675_476"/>
<reference evidence="13 14" key="1">
    <citation type="submission" date="2015-06" db="EMBL/GenBank/DDBJ databases">
        <title>Draft genome of the ant-associated black yeast Phialophora attae CBS 131958.</title>
        <authorList>
            <person name="Moreno L.F."/>
            <person name="Stielow B.J."/>
            <person name="de Hoog S."/>
            <person name="Vicente V.A."/>
            <person name="Weiss V.A."/>
            <person name="de Vries M."/>
            <person name="Cruz L.M."/>
            <person name="Souza E.M."/>
        </authorList>
    </citation>
    <scope>NUCLEOTIDE SEQUENCE [LARGE SCALE GENOMIC DNA]</scope>
    <source>
        <strain evidence="13 14">CBS 131958</strain>
    </source>
</reference>
<dbReference type="InterPro" id="IPR017441">
    <property type="entry name" value="Protein_kinase_ATP_BS"/>
</dbReference>
<keyword evidence="6 9" id="KW-0067">ATP-binding</keyword>
<evidence type="ECO:0000256" key="8">
    <source>
        <dbReference type="ARBA" id="ARBA00048367"/>
    </source>
</evidence>
<dbReference type="PROSITE" id="PS00108">
    <property type="entry name" value="PROTEIN_KINASE_ST"/>
    <property type="match status" value="1"/>
</dbReference>
<dbReference type="GO" id="GO:0045944">
    <property type="term" value="P:positive regulation of transcription by RNA polymerase II"/>
    <property type="evidence" value="ECO:0007669"/>
    <property type="project" value="TreeGrafter"/>
</dbReference>
<keyword evidence="4 9" id="KW-0547">Nucleotide-binding</keyword>
<protein>
    <submittedName>
        <fullName evidence="13">Serine/threonine-protein kinase KIN28</fullName>
    </submittedName>
</protein>
<evidence type="ECO:0000256" key="9">
    <source>
        <dbReference type="PROSITE-ProRule" id="PRU10141"/>
    </source>
</evidence>
<comment type="caution">
    <text evidence="13">The sequence shown here is derived from an EMBL/GenBank/DDBJ whole genome shotgun (WGS) entry which is preliminary data.</text>
</comment>
<dbReference type="Gene3D" id="3.30.200.20">
    <property type="entry name" value="Phosphorylase Kinase, domain 1"/>
    <property type="match status" value="1"/>
</dbReference>
<dbReference type="InterPro" id="IPR000719">
    <property type="entry name" value="Prot_kinase_dom"/>
</dbReference>
<comment type="catalytic activity">
    <reaction evidence="8">
        <text>L-seryl-[protein] + ATP = O-phospho-L-seryl-[protein] + ADP + H(+)</text>
        <dbReference type="Rhea" id="RHEA:17989"/>
        <dbReference type="Rhea" id="RHEA-COMP:9863"/>
        <dbReference type="Rhea" id="RHEA-COMP:11604"/>
        <dbReference type="ChEBI" id="CHEBI:15378"/>
        <dbReference type="ChEBI" id="CHEBI:29999"/>
        <dbReference type="ChEBI" id="CHEBI:30616"/>
        <dbReference type="ChEBI" id="CHEBI:83421"/>
        <dbReference type="ChEBI" id="CHEBI:456216"/>
        <dbReference type="EC" id="2.7.11.22"/>
    </reaction>
</comment>
<evidence type="ECO:0000256" key="11">
    <source>
        <dbReference type="SAM" id="MobiDB-lite"/>
    </source>
</evidence>
<dbReference type="FunFam" id="1.10.510.10:FF:000624">
    <property type="entry name" value="Mitogen-activated protein kinase"/>
    <property type="match status" value="1"/>
</dbReference>
<dbReference type="RefSeq" id="XP_018005456.1">
    <property type="nucleotide sequence ID" value="XM_018144931.1"/>
</dbReference>
<dbReference type="OrthoDB" id="1732493at2759"/>
<keyword evidence="2 10" id="KW-0723">Serine/threonine-protein kinase</keyword>
<gene>
    <name evidence="13" type="ORF">AB675_476</name>
</gene>
<dbReference type="PANTHER" id="PTHR24056:SF0">
    <property type="entry name" value="CYCLIN-DEPENDENT KINASE 7"/>
    <property type="match status" value="1"/>
</dbReference>
<dbReference type="PROSITE" id="PS00107">
    <property type="entry name" value="PROTEIN_KINASE_ATP"/>
    <property type="match status" value="1"/>
</dbReference>
<dbReference type="EMBL" id="LFJN01000001">
    <property type="protein sequence ID" value="KPI45493.1"/>
    <property type="molecule type" value="Genomic_DNA"/>
</dbReference>
<dbReference type="GO" id="GO:0008353">
    <property type="term" value="F:RNA polymerase II CTD heptapeptide repeat kinase activity"/>
    <property type="evidence" value="ECO:0007669"/>
    <property type="project" value="TreeGrafter"/>
</dbReference>
<accession>A0A0N1HBE6</accession>
<dbReference type="AlphaFoldDB" id="A0A0N1HBE6"/>